<feature type="non-terminal residue" evidence="2">
    <location>
        <position position="644"/>
    </location>
</feature>
<name>A0ABS8RC88_9LACO</name>
<evidence type="ECO:0000256" key="1">
    <source>
        <dbReference type="SAM" id="MobiDB-lite"/>
    </source>
</evidence>
<dbReference type="Proteomes" id="UP001200032">
    <property type="component" value="Unassembled WGS sequence"/>
</dbReference>
<accession>A0ABS8RC88</accession>
<dbReference type="Pfam" id="PF20585">
    <property type="entry name" value="Pectate_lyase_5"/>
    <property type="match status" value="1"/>
</dbReference>
<dbReference type="InterPro" id="IPR046776">
    <property type="entry name" value="Pectate_lyase_5"/>
</dbReference>
<dbReference type="RefSeq" id="WP_182589125.1">
    <property type="nucleotide sequence ID" value="NZ_JACIVH010000067.1"/>
</dbReference>
<evidence type="ECO:0000313" key="2">
    <source>
        <dbReference type="EMBL" id="MCD7138080.1"/>
    </source>
</evidence>
<feature type="region of interest" description="Disordered" evidence="1">
    <location>
        <begin position="93"/>
        <end position="217"/>
    </location>
</feature>
<keyword evidence="3" id="KW-1185">Reference proteome</keyword>
<evidence type="ECO:0000313" key="3">
    <source>
        <dbReference type="Proteomes" id="UP001200032"/>
    </source>
</evidence>
<comment type="caution">
    <text evidence="2">The sequence shown here is derived from an EMBL/GenBank/DDBJ whole genome shotgun (WGS) entry which is preliminary data.</text>
</comment>
<feature type="compositionally biased region" description="Low complexity" evidence="1">
    <location>
        <begin position="99"/>
        <end position="214"/>
    </location>
</feature>
<dbReference type="EMBL" id="JAJPDJ010000054">
    <property type="protein sequence ID" value="MCD7138080.1"/>
    <property type="molecule type" value="Genomic_DNA"/>
</dbReference>
<sequence length="644" mass="67118">MTRHNKEQEDKSKVKLYKTKHGWFSALTRFFKIFAFKSKKEVKPTNFNDLDSLKYNQSDSTDAYKKGAATIATLFGVGAAGAVSPTEAHAATTTVDQKSQVIGSSSISGSTSGSTSTSQSTTSTSGSTISTSASTSTTSTSNVKSTSGSTSTSNSTTTSTSGSTSQSTVSTSESVLSQSNSTSMTSGSTENGASTSTTTSTVNSTDVSQNTSNSGAASTTILNDDTFNNSLDAAASSVNTKVNVTNLTNAAILTNLKANFVQANAENTAEVSNSSEFQNALNNSNISVIQLTADIDLGQSGMGDLEIPPRDLTIDGAGHSLNLGNNCIWLNAYTGMKTTTTVKSLNLYTANNRGGFALTNSGAETLIYDDVHATGGAAVFADTYSASGYLKVFEIQGHTTIDGVSSYQYNGNTYSTSSASFVGYSTLMYAGNDLIIDDNASLVVNNSMSPYDVAMLADNGEHAVKVGENATLTINNTYSYSGGQIWNNVGNIALTNQDGKFIAGVNSHINLRTSGTNVYFADGCDNNTVNFEQGTNTTFSGNLNFYFGGSDNTVNINDPAHVILNTTTGTTYSSNSSIVTINANNTNVIVTNDGITTASNYFENNQSTVNGTSYAIGATTGEQNNGNAPVQTVMADINQNGTTR</sequence>
<proteinExistence type="predicted"/>
<dbReference type="NCBIfam" id="NF033676">
    <property type="entry name" value="Lacb_SerRich_Nt"/>
    <property type="match status" value="1"/>
</dbReference>
<organism evidence="2 3">
    <name type="scientific">Limosilactobacillus balticus</name>
    <dbReference type="NCBI Taxonomy" id="2759747"/>
    <lineage>
        <taxon>Bacteria</taxon>
        <taxon>Bacillati</taxon>
        <taxon>Bacillota</taxon>
        <taxon>Bacilli</taxon>
        <taxon>Lactobacillales</taxon>
        <taxon>Lactobacillaceae</taxon>
        <taxon>Limosilactobacillus</taxon>
    </lineage>
</organism>
<gene>
    <name evidence="2" type="ORF">LTY59_02410</name>
</gene>
<protein>
    <submittedName>
        <fullName evidence="2">Serine-rich glycoprotein adhesin</fullName>
    </submittedName>
</protein>
<reference evidence="2 3" key="1">
    <citation type="submission" date="2021-12" db="EMBL/GenBank/DDBJ databases">
        <title>A phylogenomic analysis of Limosilactobacillus reuteri reveals ancient and stable evolutionary relationships with rodents and birds and zoonotic transmission to humans.</title>
        <authorList>
            <person name="Li F."/>
            <person name="Li X."/>
            <person name="Cheng C."/>
            <person name="Tollenaar S."/>
            <person name="Zhang J.S."/>
            <person name="Simpson D."/>
            <person name="Tasseva G."/>
            <person name="Perez-Munoz M.E."/>
            <person name="Frese S."/>
            <person name="Gaenzle M.G."/>
            <person name="Walter J."/>
            <person name="Zheng J."/>
        </authorList>
    </citation>
    <scope>NUCLEOTIDE SEQUENCE [LARGE SCALE GENOMIC DNA]</scope>
    <source>
        <strain evidence="2 3">WF-AF5-A</strain>
    </source>
</reference>